<comment type="function">
    <text evidence="1">Required for peroxisome inheritance.</text>
</comment>
<dbReference type="OrthoDB" id="4097008at2759"/>
<dbReference type="STRING" id="1173061.A0A0J9X957"/>
<keyword evidence="8" id="KW-1185">Reference proteome</keyword>
<organism evidence="7 8">
    <name type="scientific">Geotrichum candidum</name>
    <name type="common">Oospora lactis</name>
    <name type="synonym">Dipodascus geotrichum</name>
    <dbReference type="NCBI Taxonomy" id="1173061"/>
    <lineage>
        <taxon>Eukaryota</taxon>
        <taxon>Fungi</taxon>
        <taxon>Dikarya</taxon>
        <taxon>Ascomycota</taxon>
        <taxon>Saccharomycotina</taxon>
        <taxon>Dipodascomycetes</taxon>
        <taxon>Dipodascales</taxon>
        <taxon>Dipodascaceae</taxon>
        <taxon>Geotrichum</taxon>
    </lineage>
</organism>
<evidence type="ECO:0000256" key="6">
    <source>
        <dbReference type="SAM" id="MobiDB-lite"/>
    </source>
</evidence>
<evidence type="ECO:0000313" key="8">
    <source>
        <dbReference type="Proteomes" id="UP000242525"/>
    </source>
</evidence>
<keyword evidence="5" id="KW-0472">Membrane</keyword>
<comment type="subcellular location">
    <subcellularLocation>
        <location evidence="2">Peroxisome membrane</location>
        <topology evidence="2">Peripheral membrane protein</topology>
    </subcellularLocation>
</comment>
<protein>
    <recommendedName>
        <fullName evidence="4">Inheritance of peroxisomes protein 1</fullName>
    </recommendedName>
</protein>
<dbReference type="EMBL" id="CCBN010000006">
    <property type="protein sequence ID" value="CDO54001.1"/>
    <property type="molecule type" value="Genomic_DNA"/>
</dbReference>
<dbReference type="AlphaFoldDB" id="A0A0J9X957"/>
<evidence type="ECO:0000256" key="1">
    <source>
        <dbReference type="ARBA" id="ARBA00003594"/>
    </source>
</evidence>
<gene>
    <name evidence="7" type="ORF">BN980_GECA06s03189g</name>
</gene>
<evidence type="ECO:0000256" key="2">
    <source>
        <dbReference type="ARBA" id="ARBA00004421"/>
    </source>
</evidence>
<dbReference type="InterPro" id="IPR024758">
    <property type="entry name" value="Inp1"/>
</dbReference>
<dbReference type="GO" id="GO:0005780">
    <property type="term" value="C:extrinsic component of intraperoxisomal membrane"/>
    <property type="evidence" value="ECO:0007669"/>
    <property type="project" value="InterPro"/>
</dbReference>
<proteinExistence type="inferred from homology"/>
<dbReference type="GO" id="GO:0045033">
    <property type="term" value="P:peroxisome inheritance"/>
    <property type="evidence" value="ECO:0007669"/>
    <property type="project" value="InterPro"/>
</dbReference>
<feature type="region of interest" description="Disordered" evidence="6">
    <location>
        <begin position="50"/>
        <end position="70"/>
    </location>
</feature>
<reference evidence="7" key="1">
    <citation type="submission" date="2014-03" db="EMBL/GenBank/DDBJ databases">
        <authorList>
            <person name="Casaregola S."/>
        </authorList>
    </citation>
    <scope>NUCLEOTIDE SEQUENCE [LARGE SCALE GENOMIC DNA]</scope>
    <source>
        <strain evidence="7">CLIB 918</strain>
    </source>
</reference>
<evidence type="ECO:0000256" key="4">
    <source>
        <dbReference type="ARBA" id="ARBA00021397"/>
    </source>
</evidence>
<evidence type="ECO:0000256" key="5">
    <source>
        <dbReference type="ARBA" id="ARBA00023136"/>
    </source>
</evidence>
<sequence length="560" mass="63006">MEELPLLNELTTNNMIVDDKVILYETSHTAIYKLPVISAPRDYDSPPKIPSYLLQDDNDSENNDSSIAKTSSKYQQLPVAEGKFQIYKMLGQSAAYFKCGQFVHPILPKMRMWRVMFSEFVLPQPNPGKFWRLKIFDLSMESADLLEVILYECCYYQNVYTPPPQLSIPLVEPEIYQENAIKEEPRTVGNAANKEESESKYDVSDSCGLEEECSLDLLGFPLIPGSPESCIDSDSTTETLADSLSDNTYALSEDEFDLTQFEGQASAHTTIGDSPTLNNVEMFLSEKDFDNHFFTNEGKEGLGDFPHPSPTLAEINRNLFKDNDTDCATSTSSCSTLDLILDSFDDLAVNDSNPQIFSKERLVHYEQDLISHKNISSNASNILVQVHHYHHHYYPEPFSMQHISAKRPYFNSPQTSWKSPSQTRSNRSLSVKLPYTPVSTPDTKPPVPMHFESQKVVPTVKEVLSPLLATKASIPISFSKTPIGKRSKSFSVSKILEPFQFNTPDSATSIRNRNNTTSAAMTTTNTHFQTSIESPLLGSWNTVVSQSLPWDKLNLDDILH</sequence>
<name>A0A0J9X957_GEOCN</name>
<evidence type="ECO:0000256" key="3">
    <source>
        <dbReference type="ARBA" id="ARBA00010707"/>
    </source>
</evidence>
<comment type="similarity">
    <text evidence="3">Belongs to the INP1 family.</text>
</comment>
<comment type="caution">
    <text evidence="7">The sequence shown here is derived from an EMBL/GenBank/DDBJ whole genome shotgun (WGS) entry which is preliminary data.</text>
</comment>
<evidence type="ECO:0000313" key="7">
    <source>
        <dbReference type="EMBL" id="CDO54001.1"/>
    </source>
</evidence>
<dbReference type="Proteomes" id="UP000242525">
    <property type="component" value="Unassembled WGS sequence"/>
</dbReference>
<dbReference type="Pfam" id="PF12634">
    <property type="entry name" value="Inp1"/>
    <property type="match status" value="1"/>
</dbReference>
<accession>A0A0J9X957</accession>